<evidence type="ECO:0000256" key="7">
    <source>
        <dbReference type="HAMAP-Rule" id="MF_00159"/>
    </source>
</evidence>
<dbReference type="GO" id="GO:0046429">
    <property type="term" value="F:4-hydroxy-3-methylbut-2-en-1-yl diphosphate synthase activity (ferredoxin)"/>
    <property type="evidence" value="ECO:0007669"/>
    <property type="project" value="UniProtKB-UniRule"/>
</dbReference>
<keyword evidence="11" id="KW-1185">Reference proteome</keyword>
<gene>
    <name evidence="7" type="primary">ispG</name>
    <name evidence="10" type="ORF">DENIS_0636</name>
</gene>
<dbReference type="Gene3D" id="3.20.20.20">
    <property type="entry name" value="Dihydropteroate synthase-like"/>
    <property type="match status" value="1"/>
</dbReference>
<dbReference type="PIRSF" id="PIRSF004640">
    <property type="entry name" value="IspG"/>
    <property type="match status" value="1"/>
</dbReference>
<feature type="domain" description="IspG C-terminal" evidence="9">
    <location>
        <begin position="245"/>
        <end position="333"/>
    </location>
</feature>
<dbReference type="Pfam" id="PF26540">
    <property type="entry name" value="GcpE_C"/>
    <property type="match status" value="1"/>
</dbReference>
<reference evidence="11" key="2">
    <citation type="submission" date="2019-01" db="EMBL/GenBank/DDBJ databases">
        <title>Genome sequence of Desulfonema ishimotonii strain Tokyo 01.</title>
        <authorList>
            <person name="Fukui M."/>
        </authorList>
    </citation>
    <scope>NUCLEOTIDE SEQUENCE [LARGE SCALE GENOMIC DNA]</scope>
    <source>
        <strain evidence="11">Tokyo 01</strain>
    </source>
</reference>
<dbReference type="PANTHER" id="PTHR30454:SF0">
    <property type="entry name" value="4-HYDROXY-3-METHYLBUT-2-EN-1-YL DIPHOSPHATE SYNTHASE (FERREDOXIN), CHLOROPLASTIC"/>
    <property type="match status" value="1"/>
</dbReference>
<dbReference type="FunFam" id="3.20.20.20:FF:000001">
    <property type="entry name" value="4-hydroxy-3-methylbut-2-en-1-yl diphosphate synthase (flavodoxin)"/>
    <property type="match status" value="1"/>
</dbReference>
<comment type="similarity">
    <text evidence="7">Belongs to the IspG family.</text>
</comment>
<accession>A0A401FRV8</accession>
<comment type="caution">
    <text evidence="10">The sequence shown here is derived from an EMBL/GenBank/DDBJ whole genome shotgun (WGS) entry which is preliminary data.</text>
</comment>
<keyword evidence="6 7" id="KW-0414">Isoprene biosynthesis</keyword>
<dbReference type="InterPro" id="IPR045854">
    <property type="entry name" value="NO2/SO3_Rdtase_4Fe4S_sf"/>
</dbReference>
<keyword evidence="5 7" id="KW-0411">Iron-sulfur</keyword>
<comment type="function">
    <text evidence="7">Converts 2C-methyl-D-erythritol 2,4-cyclodiphosphate (ME-2,4cPP) into 1-hydroxy-2-methyl-2-(E)-butenyl 4-diphosphate.</text>
</comment>
<dbReference type="GO" id="GO:0005506">
    <property type="term" value="F:iron ion binding"/>
    <property type="evidence" value="ECO:0007669"/>
    <property type="project" value="InterPro"/>
</dbReference>
<dbReference type="Proteomes" id="UP000288096">
    <property type="component" value="Unassembled WGS sequence"/>
</dbReference>
<feature type="domain" description="IspG TIM-barrel" evidence="8">
    <location>
        <begin position="1"/>
        <end position="231"/>
    </location>
</feature>
<evidence type="ECO:0000313" key="10">
    <source>
        <dbReference type="EMBL" id="GBC59695.1"/>
    </source>
</evidence>
<sequence length="338" mass="35763">MGGAAPVAVQSMTNTLTQDVAATVAQIRRLEEAGCEIVRVAVPDRDAATAIGAIRRDIRIPLIADIHFDYRLALAAAEAGADGLRINPGNIGSMRKVRAVVDCARDRGLPIRIGVNAGSLEKEILEKYNGATPEGMVESALGHVKILESLSFHEIKISIKASDVGRTLAAYRLLSEKTDYPLHVGVTEAGGLYPGIVKSALGIGMLLAGGIGDTLRVSLTRDPVEEVRVGYEILRALGLRQRGPEIISCPTCGRCRIPLFDIAEQVEKALLTCPHPVKVAIMGCVVNGPGEAREADIGIAGGDGVGILFKKGEVVKKFPQEKLVAVLLEEVEKIGVTG</sequence>
<feature type="binding site" evidence="7">
    <location>
        <position position="249"/>
    </location>
    <ligand>
        <name>[4Fe-4S] cluster</name>
        <dbReference type="ChEBI" id="CHEBI:49883"/>
    </ligand>
</feature>
<evidence type="ECO:0000256" key="2">
    <source>
        <dbReference type="ARBA" id="ARBA00022723"/>
    </source>
</evidence>
<keyword evidence="3 7" id="KW-0560">Oxidoreductase</keyword>
<comment type="catalytic activity">
    <reaction evidence="7">
        <text>(2E)-4-hydroxy-3-methylbut-2-enyl diphosphate + oxidized [flavodoxin] + H2O + 2 H(+) = 2-C-methyl-D-erythritol 2,4-cyclic diphosphate + reduced [flavodoxin]</text>
        <dbReference type="Rhea" id="RHEA:43604"/>
        <dbReference type="Rhea" id="RHEA-COMP:10622"/>
        <dbReference type="Rhea" id="RHEA-COMP:10623"/>
        <dbReference type="ChEBI" id="CHEBI:15377"/>
        <dbReference type="ChEBI" id="CHEBI:15378"/>
        <dbReference type="ChEBI" id="CHEBI:57618"/>
        <dbReference type="ChEBI" id="CHEBI:58210"/>
        <dbReference type="ChEBI" id="CHEBI:58483"/>
        <dbReference type="ChEBI" id="CHEBI:128753"/>
        <dbReference type="EC" id="1.17.7.3"/>
    </reaction>
</comment>
<dbReference type="GO" id="GO:0141197">
    <property type="term" value="F:4-hydroxy-3-methylbut-2-enyl-diphosphate synthase activity (flavodoxin)"/>
    <property type="evidence" value="ECO:0007669"/>
    <property type="project" value="UniProtKB-EC"/>
</dbReference>
<evidence type="ECO:0000256" key="6">
    <source>
        <dbReference type="ARBA" id="ARBA00023229"/>
    </source>
</evidence>
<dbReference type="InterPro" id="IPR004588">
    <property type="entry name" value="IspG_bac-typ"/>
</dbReference>
<dbReference type="SUPFAM" id="SSF56014">
    <property type="entry name" value="Nitrite and sulphite reductase 4Fe-4S domain-like"/>
    <property type="match status" value="1"/>
</dbReference>
<keyword evidence="2 7" id="KW-0479">Metal-binding</keyword>
<name>A0A401FRV8_9BACT</name>
<reference evidence="11" key="1">
    <citation type="submission" date="2017-11" db="EMBL/GenBank/DDBJ databases">
        <authorList>
            <person name="Watanabe M."/>
            <person name="Kojima H."/>
        </authorList>
    </citation>
    <scope>NUCLEOTIDE SEQUENCE [LARGE SCALE GENOMIC DNA]</scope>
    <source>
        <strain evidence="11">Tokyo 01</strain>
    </source>
</reference>
<comment type="pathway">
    <text evidence="7">Isoprenoid biosynthesis; isopentenyl diphosphate biosynthesis via DXP pathway; isopentenyl diphosphate from 1-deoxy-D-xylulose 5-phosphate: step 5/6.</text>
</comment>
<dbReference type="NCBIfam" id="TIGR00612">
    <property type="entry name" value="ispG_gcpE"/>
    <property type="match status" value="1"/>
</dbReference>
<dbReference type="SUPFAM" id="SSF51717">
    <property type="entry name" value="Dihydropteroate synthetase-like"/>
    <property type="match status" value="1"/>
</dbReference>
<dbReference type="EMBL" id="BEXT01000001">
    <property type="protein sequence ID" value="GBC59695.1"/>
    <property type="molecule type" value="Genomic_DNA"/>
</dbReference>
<feature type="binding site" evidence="7">
    <location>
        <position position="284"/>
    </location>
    <ligand>
        <name>[4Fe-4S] cluster</name>
        <dbReference type="ChEBI" id="CHEBI:49883"/>
    </ligand>
</feature>
<dbReference type="Gene3D" id="3.30.413.10">
    <property type="entry name" value="Sulfite Reductase Hemoprotein, domain 1"/>
    <property type="match status" value="1"/>
</dbReference>
<evidence type="ECO:0000256" key="1">
    <source>
        <dbReference type="ARBA" id="ARBA00022485"/>
    </source>
</evidence>
<organism evidence="10 11">
    <name type="scientific">Desulfonema ishimotonii</name>
    <dbReference type="NCBI Taxonomy" id="45657"/>
    <lineage>
        <taxon>Bacteria</taxon>
        <taxon>Pseudomonadati</taxon>
        <taxon>Thermodesulfobacteriota</taxon>
        <taxon>Desulfobacteria</taxon>
        <taxon>Desulfobacterales</taxon>
        <taxon>Desulfococcaceae</taxon>
        <taxon>Desulfonema</taxon>
    </lineage>
</organism>
<keyword evidence="1 7" id="KW-0004">4Fe-4S</keyword>
<keyword evidence="4 7" id="KW-0408">Iron</keyword>
<dbReference type="NCBIfam" id="NF001540">
    <property type="entry name" value="PRK00366.1"/>
    <property type="match status" value="1"/>
</dbReference>
<evidence type="ECO:0000256" key="3">
    <source>
        <dbReference type="ARBA" id="ARBA00023002"/>
    </source>
</evidence>
<feature type="binding site" evidence="7">
    <location>
        <position position="291"/>
    </location>
    <ligand>
        <name>[4Fe-4S] cluster</name>
        <dbReference type="ChEBI" id="CHEBI:49883"/>
    </ligand>
</feature>
<dbReference type="InterPro" id="IPR016425">
    <property type="entry name" value="IspG_bac"/>
</dbReference>
<dbReference type="InterPro" id="IPR058578">
    <property type="entry name" value="IspG_TIM"/>
</dbReference>
<protein>
    <recommendedName>
        <fullName evidence="7">4-hydroxy-3-methylbut-2-en-1-yl diphosphate synthase (flavodoxin)</fullName>
        <ecNumber evidence="7">1.17.7.3</ecNumber>
    </recommendedName>
    <alternativeName>
        <fullName evidence="7">1-hydroxy-2-methyl-2-(E)-butenyl 4-diphosphate synthase</fullName>
    </alternativeName>
</protein>
<dbReference type="Pfam" id="PF04551">
    <property type="entry name" value="GcpE"/>
    <property type="match status" value="1"/>
</dbReference>
<dbReference type="InterPro" id="IPR011005">
    <property type="entry name" value="Dihydropteroate_synth-like_sf"/>
</dbReference>
<evidence type="ECO:0000259" key="9">
    <source>
        <dbReference type="Pfam" id="PF26540"/>
    </source>
</evidence>
<dbReference type="UniPathway" id="UPA00056">
    <property type="reaction ID" value="UER00096"/>
</dbReference>
<dbReference type="GO" id="GO:0019288">
    <property type="term" value="P:isopentenyl diphosphate biosynthetic process, methylerythritol 4-phosphate pathway"/>
    <property type="evidence" value="ECO:0007669"/>
    <property type="project" value="UniProtKB-UniRule"/>
</dbReference>
<dbReference type="GO" id="GO:0051539">
    <property type="term" value="F:4 iron, 4 sulfur cluster binding"/>
    <property type="evidence" value="ECO:0007669"/>
    <property type="project" value="UniProtKB-UniRule"/>
</dbReference>
<dbReference type="PANTHER" id="PTHR30454">
    <property type="entry name" value="4-HYDROXY-3-METHYLBUT-2-EN-1-YL DIPHOSPHATE SYNTHASE"/>
    <property type="match status" value="1"/>
</dbReference>
<feature type="binding site" evidence="7">
    <location>
        <position position="252"/>
    </location>
    <ligand>
        <name>[4Fe-4S] cluster</name>
        <dbReference type="ChEBI" id="CHEBI:49883"/>
    </ligand>
</feature>
<evidence type="ECO:0000256" key="5">
    <source>
        <dbReference type="ARBA" id="ARBA00023014"/>
    </source>
</evidence>
<evidence type="ECO:0000259" key="8">
    <source>
        <dbReference type="Pfam" id="PF04551"/>
    </source>
</evidence>
<dbReference type="EC" id="1.17.7.3" evidence="7"/>
<evidence type="ECO:0000313" key="11">
    <source>
        <dbReference type="Proteomes" id="UP000288096"/>
    </source>
</evidence>
<evidence type="ECO:0000256" key="4">
    <source>
        <dbReference type="ARBA" id="ARBA00023004"/>
    </source>
</evidence>
<dbReference type="InterPro" id="IPR058579">
    <property type="entry name" value="IspG_C"/>
</dbReference>
<dbReference type="AlphaFoldDB" id="A0A401FRV8"/>
<dbReference type="GO" id="GO:0016114">
    <property type="term" value="P:terpenoid biosynthetic process"/>
    <property type="evidence" value="ECO:0007669"/>
    <property type="project" value="InterPro"/>
</dbReference>
<proteinExistence type="inferred from homology"/>
<dbReference type="HAMAP" id="MF_00159">
    <property type="entry name" value="IspG"/>
    <property type="match status" value="1"/>
</dbReference>
<comment type="cofactor">
    <cofactor evidence="7">
        <name>[4Fe-4S] cluster</name>
        <dbReference type="ChEBI" id="CHEBI:49883"/>
    </cofactor>
    <text evidence="7">Binds 1 [4Fe-4S] cluster.</text>
</comment>